<feature type="compositionally biased region" description="Polar residues" evidence="1">
    <location>
        <begin position="31"/>
        <end position="52"/>
    </location>
</feature>
<dbReference type="GeneID" id="37013338"/>
<dbReference type="EMBL" id="KZ819322">
    <property type="protein sequence ID" value="PWN22798.1"/>
    <property type="molecule type" value="Genomic_DNA"/>
</dbReference>
<feature type="region of interest" description="Disordered" evidence="1">
    <location>
        <begin position="26"/>
        <end position="52"/>
    </location>
</feature>
<evidence type="ECO:0000256" key="1">
    <source>
        <dbReference type="SAM" id="MobiDB-lite"/>
    </source>
</evidence>
<organism evidence="2 3">
    <name type="scientific">Pseudomicrostroma glucosiphilum</name>
    <dbReference type="NCBI Taxonomy" id="1684307"/>
    <lineage>
        <taxon>Eukaryota</taxon>
        <taxon>Fungi</taxon>
        <taxon>Dikarya</taxon>
        <taxon>Basidiomycota</taxon>
        <taxon>Ustilaginomycotina</taxon>
        <taxon>Exobasidiomycetes</taxon>
        <taxon>Microstromatales</taxon>
        <taxon>Microstromatales incertae sedis</taxon>
        <taxon>Pseudomicrostroma</taxon>
    </lineage>
</organism>
<keyword evidence="3" id="KW-1185">Reference proteome</keyword>
<dbReference type="AlphaFoldDB" id="A0A316UD38"/>
<reference evidence="2 3" key="1">
    <citation type="journal article" date="2018" name="Mol. Biol. Evol.">
        <title>Broad Genomic Sampling Reveals a Smut Pathogenic Ancestry of the Fungal Clade Ustilaginomycotina.</title>
        <authorList>
            <person name="Kijpornyongpan T."/>
            <person name="Mondo S.J."/>
            <person name="Barry K."/>
            <person name="Sandor L."/>
            <person name="Lee J."/>
            <person name="Lipzen A."/>
            <person name="Pangilinan J."/>
            <person name="LaButti K."/>
            <person name="Hainaut M."/>
            <person name="Henrissat B."/>
            <person name="Grigoriev I.V."/>
            <person name="Spatafora J.W."/>
            <person name="Aime M.C."/>
        </authorList>
    </citation>
    <scope>NUCLEOTIDE SEQUENCE [LARGE SCALE GENOMIC DNA]</scope>
    <source>
        <strain evidence="2 3">MCA 4718</strain>
    </source>
</reference>
<proteinExistence type="predicted"/>
<sequence>MERLAKWSTTIPDSAVQSRQVRSLGHLMRPSRSSSKQAANKRQSMDRSVSVYSGASPAQSLAVLTDSKWQPLQPSSSAIDLNQSARADWHHIDSSVALHDSTTEAFPDYTRRSLDTSRASYTRTAVASKRMSRVQGVPSTVCSSSPKKGSRAEGLVQQGAVRHLVNKSKSLGSTMDSLVVTDLEGRAQFIRVIDLLCPPPVGYTPDAFEERVDLIKELVDTALAKKGMKLSAESIFQTLEGKMNRRLKTFLDAGLVTEPEIQSTRISLAFALARHLCGASPLTSYLRLYAGVGEQTDTAVFYPGIGPIISVCDIVSGVKTESPTDSVHLLYPSVPSVQPTPLSLERNRILYDPRRSVELSRELARGALTTIGRPPPPRPIRTGKRPGTAISSKGERSADTTIFKPLERLSRPMKQKSSRSRPNTSDSSGPPPPADRAPGVEDSILGSSSASGGHTPRREASGGLSEGDESTPGSGAASRTFVTADTSIMKTTELSRDAWVCQRK</sequence>
<feature type="region of interest" description="Disordered" evidence="1">
    <location>
        <begin position="366"/>
        <end position="504"/>
    </location>
</feature>
<accession>A0A316UD38</accession>
<protein>
    <submittedName>
        <fullName evidence="2">Uncharacterized protein</fullName>
    </submittedName>
</protein>
<feature type="compositionally biased region" description="Polar residues" evidence="1">
    <location>
        <begin position="480"/>
        <end position="492"/>
    </location>
</feature>
<dbReference type="RefSeq" id="XP_025349958.1">
    <property type="nucleotide sequence ID" value="XM_025491604.1"/>
</dbReference>
<name>A0A316UD38_9BASI</name>
<evidence type="ECO:0000313" key="2">
    <source>
        <dbReference type="EMBL" id="PWN22798.1"/>
    </source>
</evidence>
<dbReference type="Proteomes" id="UP000245942">
    <property type="component" value="Unassembled WGS sequence"/>
</dbReference>
<evidence type="ECO:0000313" key="3">
    <source>
        <dbReference type="Proteomes" id="UP000245942"/>
    </source>
</evidence>
<gene>
    <name evidence="2" type="ORF">BCV69DRAFT_280407</name>
</gene>